<evidence type="ECO:0000313" key="5">
    <source>
        <dbReference type="EMBL" id="KKR22499.1"/>
    </source>
</evidence>
<evidence type="ECO:0000256" key="3">
    <source>
        <dbReference type="PIRNR" id="PIRNR002070"/>
    </source>
</evidence>
<dbReference type="CDD" id="cd04496">
    <property type="entry name" value="SSB_OBF"/>
    <property type="match status" value="1"/>
</dbReference>
<dbReference type="PANTHER" id="PTHR10302">
    <property type="entry name" value="SINGLE-STRANDED DNA-BINDING PROTEIN"/>
    <property type="match status" value="1"/>
</dbReference>
<dbReference type="InterPro" id="IPR012340">
    <property type="entry name" value="NA-bd_OB-fold"/>
</dbReference>
<comment type="subunit">
    <text evidence="2">Homotetramer.</text>
</comment>
<comment type="caution">
    <text evidence="5">The sequence shown here is derived from an EMBL/GenBank/DDBJ whole genome shotgun (WGS) entry which is preliminary data.</text>
</comment>
<reference evidence="5 6" key="1">
    <citation type="journal article" date="2015" name="Nature">
        <title>rRNA introns, odd ribosomes, and small enigmatic genomes across a large radiation of phyla.</title>
        <authorList>
            <person name="Brown C.T."/>
            <person name="Hug L.A."/>
            <person name="Thomas B.C."/>
            <person name="Sharon I."/>
            <person name="Castelle C.J."/>
            <person name="Singh A."/>
            <person name="Wilkins M.J."/>
            <person name="Williams K.H."/>
            <person name="Banfield J.F."/>
        </authorList>
    </citation>
    <scope>NUCLEOTIDE SEQUENCE [LARGE SCALE GENOMIC DNA]</scope>
</reference>
<evidence type="ECO:0000256" key="1">
    <source>
        <dbReference type="ARBA" id="ARBA00023125"/>
    </source>
</evidence>
<evidence type="ECO:0000256" key="4">
    <source>
        <dbReference type="SAM" id="MobiDB-lite"/>
    </source>
</evidence>
<accession>A0A0G0P2K6</accession>
<feature type="compositionally biased region" description="Acidic residues" evidence="4">
    <location>
        <begin position="135"/>
        <end position="145"/>
    </location>
</feature>
<comment type="caution">
    <text evidence="2">Lacks conserved residue(s) required for the propagation of feature annotation.</text>
</comment>
<proteinExistence type="inferred from homology"/>
<organism evidence="5 6">
    <name type="scientific">Candidatus Yanofskybacteria bacterium GW2011_GWD2_39_48</name>
    <dbReference type="NCBI Taxonomy" id="1619031"/>
    <lineage>
        <taxon>Bacteria</taxon>
        <taxon>Candidatus Yanofskyibacteriota</taxon>
    </lineage>
</organism>
<dbReference type="HAMAP" id="MF_00984">
    <property type="entry name" value="SSB"/>
    <property type="match status" value="1"/>
</dbReference>
<dbReference type="SUPFAM" id="SSF50249">
    <property type="entry name" value="Nucleic acid-binding proteins"/>
    <property type="match status" value="1"/>
</dbReference>
<dbReference type="PATRIC" id="fig|1619031.3.peg.556"/>
<dbReference type="GO" id="GO:0006260">
    <property type="term" value="P:DNA replication"/>
    <property type="evidence" value="ECO:0007669"/>
    <property type="project" value="InterPro"/>
</dbReference>
<protein>
    <recommendedName>
        <fullName evidence="2 3">Single-stranded DNA-binding protein</fullName>
        <shortName evidence="2">SSB</shortName>
    </recommendedName>
</protein>
<name>A0A0G0P2K6_9BACT</name>
<feature type="compositionally biased region" description="Polar residues" evidence="4">
    <location>
        <begin position="109"/>
        <end position="121"/>
    </location>
</feature>
<sequence length="168" mass="18799">MNLNKVFLIGRLTQDPESRSTPSGQTVTTIRMATNRVWNDQSGQKKEVAEYHTVIAWARLGEIAAKYLKKGGMIMIEGRMQTRNWTGQDNVKRYTTEIIAENLQMGPRSANTGYSPDNSVSDIKAPASTPRQQVEADEIPIIDENEPLHAGVSIEEDEVPINEKDLPF</sequence>
<dbReference type="Proteomes" id="UP000034764">
    <property type="component" value="Unassembled WGS sequence"/>
</dbReference>
<dbReference type="PROSITE" id="PS50935">
    <property type="entry name" value="SSB"/>
    <property type="match status" value="1"/>
</dbReference>
<gene>
    <name evidence="5" type="ORF">UT53_C0039G0001</name>
</gene>
<evidence type="ECO:0000313" key="6">
    <source>
        <dbReference type="Proteomes" id="UP000034764"/>
    </source>
</evidence>
<dbReference type="AlphaFoldDB" id="A0A0G0P2K6"/>
<evidence type="ECO:0000256" key="2">
    <source>
        <dbReference type="HAMAP-Rule" id="MF_00984"/>
    </source>
</evidence>
<keyword evidence="1 2" id="KW-0238">DNA-binding</keyword>
<dbReference type="InterPro" id="IPR011344">
    <property type="entry name" value="ssDNA-bd"/>
</dbReference>
<dbReference type="EMBL" id="LBXD01000039">
    <property type="protein sequence ID" value="KKR22499.1"/>
    <property type="molecule type" value="Genomic_DNA"/>
</dbReference>
<dbReference type="InterPro" id="IPR000424">
    <property type="entry name" value="Primosome_PriB/ssb"/>
</dbReference>
<dbReference type="NCBIfam" id="TIGR00621">
    <property type="entry name" value="ssb"/>
    <property type="match status" value="1"/>
</dbReference>
<dbReference type="GO" id="GO:0009295">
    <property type="term" value="C:nucleoid"/>
    <property type="evidence" value="ECO:0007669"/>
    <property type="project" value="TreeGrafter"/>
</dbReference>
<dbReference type="Pfam" id="PF00436">
    <property type="entry name" value="SSB"/>
    <property type="match status" value="1"/>
</dbReference>
<feature type="region of interest" description="Disordered" evidence="4">
    <location>
        <begin position="105"/>
        <end position="168"/>
    </location>
</feature>
<dbReference type="Gene3D" id="2.40.50.140">
    <property type="entry name" value="Nucleic acid-binding proteins"/>
    <property type="match status" value="1"/>
</dbReference>
<dbReference type="PIRSF" id="PIRSF002070">
    <property type="entry name" value="SSB"/>
    <property type="match status" value="1"/>
</dbReference>
<dbReference type="PANTHER" id="PTHR10302:SF27">
    <property type="entry name" value="SINGLE-STRANDED DNA-BINDING PROTEIN"/>
    <property type="match status" value="1"/>
</dbReference>
<dbReference type="GO" id="GO:0003697">
    <property type="term" value="F:single-stranded DNA binding"/>
    <property type="evidence" value="ECO:0007669"/>
    <property type="project" value="UniProtKB-UniRule"/>
</dbReference>